<evidence type="ECO:0000313" key="5">
    <source>
        <dbReference type="Proteomes" id="UP000195755"/>
    </source>
</evidence>
<dbReference type="EMBL" id="CP021744">
    <property type="protein sequence ID" value="ARZ68500.1"/>
    <property type="molecule type" value="Genomic_DNA"/>
</dbReference>
<dbReference type="KEGG" id="salj:SMD11_2852"/>
<protein>
    <recommendedName>
        <fullName evidence="3">CBM6 domain-containing protein</fullName>
    </recommendedName>
</protein>
<dbReference type="RefSeq" id="WP_087926787.1">
    <property type="nucleotide sequence ID" value="NZ_CP021744.1"/>
</dbReference>
<dbReference type="AlphaFoldDB" id="A0A1Z2L2I1"/>
<dbReference type="Proteomes" id="UP000195755">
    <property type="component" value="Chromosome"/>
</dbReference>
<proteinExistence type="predicted"/>
<dbReference type="PROSITE" id="PS51175">
    <property type="entry name" value="CBM6"/>
    <property type="match status" value="1"/>
</dbReference>
<keyword evidence="2" id="KW-0472">Membrane</keyword>
<accession>A0A1Z2L2I1</accession>
<keyword evidence="2" id="KW-0812">Transmembrane</keyword>
<dbReference type="SUPFAM" id="SSF49785">
    <property type="entry name" value="Galactose-binding domain-like"/>
    <property type="match status" value="1"/>
</dbReference>
<keyword evidence="2" id="KW-1133">Transmembrane helix</keyword>
<dbReference type="OrthoDB" id="190883at2"/>
<sequence>MTAGNNGAGTPENDDPFAHLYRSEGGDGNNADSGPEERRPGVPRTSYHQVRPVGSRQYGPQPPRQQTPSPHYAAPETLPGGAPRQPMPPAAPGGHGGGTRPNRRGLLIAAIAVVAVVAGGIGVAMMTNSGDDKGSTQAGATGGGDDKPGEDDGKKDDKPKEPEKKQKPSNPSAVGLQKRDAASLRLLGGATTATEVAGAKSEGGAYIKGLEAPGAGVEWEVAVKSTGAYRLNVTYGVPGKDGELSVAVNDTVNKLPIRLGNHGGSKPGEWSTNWMGSWTQVDLKEGKNTIKVFCQSGNKCEVHLDQVSLTPGGA</sequence>
<feature type="domain" description="CBM6" evidence="3">
    <location>
        <begin position="177"/>
        <end position="310"/>
    </location>
</feature>
<dbReference type="GO" id="GO:0030246">
    <property type="term" value="F:carbohydrate binding"/>
    <property type="evidence" value="ECO:0007669"/>
    <property type="project" value="InterPro"/>
</dbReference>
<dbReference type="InterPro" id="IPR005084">
    <property type="entry name" value="CBM6"/>
</dbReference>
<gene>
    <name evidence="4" type="ORF">SMD11_2852</name>
</gene>
<dbReference type="Gene3D" id="2.60.120.260">
    <property type="entry name" value="Galactose-binding domain-like"/>
    <property type="match status" value="1"/>
</dbReference>
<feature type="region of interest" description="Disordered" evidence="1">
    <location>
        <begin position="127"/>
        <end position="177"/>
    </location>
</feature>
<feature type="compositionally biased region" description="Basic and acidic residues" evidence="1">
    <location>
        <begin position="144"/>
        <end position="166"/>
    </location>
</feature>
<evidence type="ECO:0000256" key="2">
    <source>
        <dbReference type="SAM" id="Phobius"/>
    </source>
</evidence>
<name>A0A1Z2L2I1_9ACTN</name>
<evidence type="ECO:0000313" key="4">
    <source>
        <dbReference type="EMBL" id="ARZ68500.1"/>
    </source>
</evidence>
<dbReference type="InterPro" id="IPR008979">
    <property type="entry name" value="Galactose-bd-like_sf"/>
</dbReference>
<evidence type="ECO:0000259" key="3">
    <source>
        <dbReference type="PROSITE" id="PS51175"/>
    </source>
</evidence>
<feature type="transmembrane region" description="Helical" evidence="2">
    <location>
        <begin position="106"/>
        <end position="126"/>
    </location>
</feature>
<reference evidence="4 5" key="1">
    <citation type="submission" date="2017-06" db="EMBL/GenBank/DDBJ databases">
        <title>Streptomyces albireticuli Genome sequencing and assembly.</title>
        <authorList>
            <person name="Wang Y."/>
            <person name="Du B."/>
            <person name="Ding Y."/>
            <person name="Liu H."/>
            <person name="Hou Q."/>
            <person name="Liu K."/>
            <person name="Yao L."/>
            <person name="Wang C."/>
        </authorList>
    </citation>
    <scope>NUCLEOTIDE SEQUENCE [LARGE SCALE GENOMIC DNA]</scope>
    <source>
        <strain evidence="4 5">MDJK11</strain>
    </source>
</reference>
<organism evidence="4 5">
    <name type="scientific">Streptomyces albireticuli</name>
    <dbReference type="NCBI Taxonomy" id="1940"/>
    <lineage>
        <taxon>Bacteria</taxon>
        <taxon>Bacillati</taxon>
        <taxon>Actinomycetota</taxon>
        <taxon>Actinomycetes</taxon>
        <taxon>Kitasatosporales</taxon>
        <taxon>Streptomycetaceae</taxon>
        <taxon>Streptomyces</taxon>
    </lineage>
</organism>
<feature type="region of interest" description="Disordered" evidence="1">
    <location>
        <begin position="1"/>
        <end position="102"/>
    </location>
</feature>
<evidence type="ECO:0000256" key="1">
    <source>
        <dbReference type="SAM" id="MobiDB-lite"/>
    </source>
</evidence>